<proteinExistence type="predicted"/>
<reference evidence="1" key="1">
    <citation type="submission" date="2020-05" db="EMBL/GenBank/DDBJ databases">
        <title>Large-scale comparative analyses of tick genomes elucidate their genetic diversity and vector capacities.</title>
        <authorList>
            <person name="Jia N."/>
            <person name="Wang J."/>
            <person name="Shi W."/>
            <person name="Du L."/>
            <person name="Sun Y."/>
            <person name="Zhan W."/>
            <person name="Jiang J."/>
            <person name="Wang Q."/>
            <person name="Zhang B."/>
            <person name="Ji P."/>
            <person name="Sakyi L.B."/>
            <person name="Cui X."/>
            <person name="Yuan T."/>
            <person name="Jiang B."/>
            <person name="Yang W."/>
            <person name="Lam T.T.-Y."/>
            <person name="Chang Q."/>
            <person name="Ding S."/>
            <person name="Wang X."/>
            <person name="Zhu J."/>
            <person name="Ruan X."/>
            <person name="Zhao L."/>
            <person name="Wei J."/>
            <person name="Que T."/>
            <person name="Du C."/>
            <person name="Cheng J."/>
            <person name="Dai P."/>
            <person name="Han X."/>
            <person name="Huang E."/>
            <person name="Gao Y."/>
            <person name="Liu J."/>
            <person name="Shao H."/>
            <person name="Ye R."/>
            <person name="Li L."/>
            <person name="Wei W."/>
            <person name="Wang X."/>
            <person name="Wang C."/>
            <person name="Yang T."/>
            <person name="Huo Q."/>
            <person name="Li W."/>
            <person name="Guo W."/>
            <person name="Chen H."/>
            <person name="Zhou L."/>
            <person name="Ni X."/>
            <person name="Tian J."/>
            <person name="Zhou Y."/>
            <person name="Sheng Y."/>
            <person name="Liu T."/>
            <person name="Pan Y."/>
            <person name="Xia L."/>
            <person name="Li J."/>
            <person name="Zhao F."/>
            <person name="Cao W."/>
        </authorList>
    </citation>
    <scope>NUCLEOTIDE SEQUENCE</scope>
    <source>
        <strain evidence="1">Dsil-2018</strain>
    </source>
</reference>
<sequence>MQGLVEEAPVSLDVVPPFLCPPPSPVTTVEVPAGSGFCRWCARGAPVCGAHSERASRPLPRGVSHQWLRFVAALSKEVILPDYDTENEVSELHECAHSSGRAQRG</sequence>
<evidence type="ECO:0000313" key="1">
    <source>
        <dbReference type="EMBL" id="KAH7980502.1"/>
    </source>
</evidence>
<evidence type="ECO:0000313" key="2">
    <source>
        <dbReference type="Proteomes" id="UP000821865"/>
    </source>
</evidence>
<name>A0ACB8E0U0_DERSI</name>
<comment type="caution">
    <text evidence="1">The sequence shown here is derived from an EMBL/GenBank/DDBJ whole genome shotgun (WGS) entry which is preliminary data.</text>
</comment>
<gene>
    <name evidence="1" type="ORF">HPB49_016704</name>
</gene>
<dbReference type="EMBL" id="CM023470">
    <property type="protein sequence ID" value="KAH7980502.1"/>
    <property type="molecule type" value="Genomic_DNA"/>
</dbReference>
<accession>A0ACB8E0U0</accession>
<protein>
    <submittedName>
        <fullName evidence="1">Uncharacterized protein</fullName>
    </submittedName>
</protein>
<keyword evidence="2" id="KW-1185">Reference proteome</keyword>
<organism evidence="1 2">
    <name type="scientific">Dermacentor silvarum</name>
    <name type="common">Tick</name>
    <dbReference type="NCBI Taxonomy" id="543639"/>
    <lineage>
        <taxon>Eukaryota</taxon>
        <taxon>Metazoa</taxon>
        <taxon>Ecdysozoa</taxon>
        <taxon>Arthropoda</taxon>
        <taxon>Chelicerata</taxon>
        <taxon>Arachnida</taxon>
        <taxon>Acari</taxon>
        <taxon>Parasitiformes</taxon>
        <taxon>Ixodida</taxon>
        <taxon>Ixodoidea</taxon>
        <taxon>Ixodidae</taxon>
        <taxon>Rhipicephalinae</taxon>
        <taxon>Dermacentor</taxon>
    </lineage>
</organism>
<dbReference type="Proteomes" id="UP000821865">
    <property type="component" value="Chromosome 1"/>
</dbReference>